<accession>A0A917KNU2</accession>
<dbReference type="AlphaFoldDB" id="A0A917KNU2"/>
<evidence type="ECO:0000256" key="1">
    <source>
        <dbReference type="SAM" id="MobiDB-lite"/>
    </source>
</evidence>
<comment type="caution">
    <text evidence="2">The sequence shown here is derived from an EMBL/GenBank/DDBJ whole genome shotgun (WGS) entry which is preliminary data.</text>
</comment>
<feature type="region of interest" description="Disordered" evidence="1">
    <location>
        <begin position="159"/>
        <end position="181"/>
    </location>
</feature>
<reference evidence="2" key="2">
    <citation type="submission" date="2020-09" db="EMBL/GenBank/DDBJ databases">
        <authorList>
            <person name="Sun Q."/>
            <person name="Zhou Y."/>
        </authorList>
    </citation>
    <scope>NUCLEOTIDE SEQUENCE</scope>
    <source>
        <strain evidence="2">CGMCC 4.7272</strain>
    </source>
</reference>
<dbReference type="EMBL" id="BMMU01000003">
    <property type="protein sequence ID" value="GGJ19712.1"/>
    <property type="molecule type" value="Genomic_DNA"/>
</dbReference>
<dbReference type="SUPFAM" id="SSF140453">
    <property type="entry name" value="EsxAB dimer-like"/>
    <property type="match status" value="1"/>
</dbReference>
<reference evidence="2" key="1">
    <citation type="journal article" date="2014" name="Int. J. Syst. Evol. Microbiol.">
        <title>Complete genome sequence of Corynebacterium casei LMG S-19264T (=DSM 44701T), isolated from a smear-ripened cheese.</title>
        <authorList>
            <consortium name="US DOE Joint Genome Institute (JGI-PGF)"/>
            <person name="Walter F."/>
            <person name="Albersmeier A."/>
            <person name="Kalinowski J."/>
            <person name="Ruckert C."/>
        </authorList>
    </citation>
    <scope>NUCLEOTIDE SEQUENCE</scope>
    <source>
        <strain evidence="2">CGMCC 4.7272</strain>
    </source>
</reference>
<keyword evidence="3" id="KW-1185">Reference proteome</keyword>
<sequence length="181" mass="19641">MTAPAGTTAREDSGSCPTAHTHVQGAVPEGKERTAPFPAVRRHVRIDGRCGCDNAAPHPSYRNAARGPHRNPHREDLPVARRQREQADIEVMKASLLRFENALGRTRRVTTSMREQANTLGGGWTGAAAGDFTAALNAWLDDCATVQRQLEIVTESIRKSTGEHMRARTGPVEPVEGKETG</sequence>
<proteinExistence type="predicted"/>
<protein>
    <recommendedName>
        <fullName evidence="4">WXG100 family type VII secretion target</fullName>
    </recommendedName>
</protein>
<gene>
    <name evidence="2" type="ORF">GCM10012282_15000</name>
</gene>
<name>A0A917KNU2_9ACTN</name>
<evidence type="ECO:0008006" key="4">
    <source>
        <dbReference type="Google" id="ProtNLM"/>
    </source>
</evidence>
<dbReference type="InterPro" id="IPR036689">
    <property type="entry name" value="ESAT-6-like_sf"/>
</dbReference>
<organism evidence="2 3">
    <name type="scientific">Streptomyces lacrimifluminis</name>
    <dbReference type="NCBI Taxonomy" id="1500077"/>
    <lineage>
        <taxon>Bacteria</taxon>
        <taxon>Bacillati</taxon>
        <taxon>Actinomycetota</taxon>
        <taxon>Actinomycetes</taxon>
        <taxon>Kitasatosporales</taxon>
        <taxon>Streptomycetaceae</taxon>
        <taxon>Streptomyces</taxon>
    </lineage>
</organism>
<evidence type="ECO:0000313" key="2">
    <source>
        <dbReference type="EMBL" id="GGJ19712.1"/>
    </source>
</evidence>
<dbReference type="Proteomes" id="UP000625682">
    <property type="component" value="Unassembled WGS sequence"/>
</dbReference>
<feature type="region of interest" description="Disordered" evidence="1">
    <location>
        <begin position="1"/>
        <end position="39"/>
    </location>
</feature>
<dbReference type="Gene3D" id="1.10.287.1060">
    <property type="entry name" value="ESAT-6-like"/>
    <property type="match status" value="1"/>
</dbReference>
<evidence type="ECO:0000313" key="3">
    <source>
        <dbReference type="Proteomes" id="UP000625682"/>
    </source>
</evidence>